<reference evidence="1" key="1">
    <citation type="submission" date="2020-03" db="EMBL/GenBank/DDBJ databases">
        <title>Hybrid Assembly of Korean Phytophthora infestans isolates.</title>
        <authorList>
            <person name="Prokchorchik M."/>
            <person name="Lee Y."/>
            <person name="Seo J."/>
            <person name="Cho J.-H."/>
            <person name="Park Y.-E."/>
            <person name="Jang D.-C."/>
            <person name="Im J.-S."/>
            <person name="Choi J.-G."/>
            <person name="Park H.-J."/>
            <person name="Lee G.-B."/>
            <person name="Lee Y.-G."/>
            <person name="Hong S.-Y."/>
            <person name="Cho K."/>
            <person name="Sohn K.H."/>
        </authorList>
    </citation>
    <scope>NUCLEOTIDE SEQUENCE</scope>
    <source>
        <strain evidence="1">KR_2_A2</strain>
    </source>
</reference>
<dbReference type="EMBL" id="JAACNO010001750">
    <property type="protein sequence ID" value="KAF4137785.1"/>
    <property type="molecule type" value="Genomic_DNA"/>
</dbReference>
<protein>
    <submittedName>
        <fullName evidence="1">Uncharacterized protein</fullName>
    </submittedName>
</protein>
<evidence type="ECO:0000313" key="2">
    <source>
        <dbReference type="Proteomes" id="UP000704712"/>
    </source>
</evidence>
<gene>
    <name evidence="1" type="ORF">GN958_ATG13068</name>
</gene>
<dbReference type="AlphaFoldDB" id="A0A8S9U9N3"/>
<comment type="caution">
    <text evidence="1">The sequence shown here is derived from an EMBL/GenBank/DDBJ whole genome shotgun (WGS) entry which is preliminary data.</text>
</comment>
<dbReference type="Proteomes" id="UP000704712">
    <property type="component" value="Unassembled WGS sequence"/>
</dbReference>
<proteinExistence type="predicted"/>
<accession>A0A8S9U9N3</accession>
<name>A0A8S9U9N3_PHYIN</name>
<sequence length="88" mass="9422">MIAFRPLVHETHAPAAVVAVMLFLEARHIAEIASNSFIRLQLLVSSPIHCDSGADNVGTLGAHVFVDDDADLSSVEYLTFISFGATPN</sequence>
<organism evidence="1 2">
    <name type="scientific">Phytophthora infestans</name>
    <name type="common">Potato late blight agent</name>
    <name type="synonym">Botrytis infestans</name>
    <dbReference type="NCBI Taxonomy" id="4787"/>
    <lineage>
        <taxon>Eukaryota</taxon>
        <taxon>Sar</taxon>
        <taxon>Stramenopiles</taxon>
        <taxon>Oomycota</taxon>
        <taxon>Peronosporomycetes</taxon>
        <taxon>Peronosporales</taxon>
        <taxon>Peronosporaceae</taxon>
        <taxon>Phytophthora</taxon>
    </lineage>
</organism>
<evidence type="ECO:0000313" key="1">
    <source>
        <dbReference type="EMBL" id="KAF4137785.1"/>
    </source>
</evidence>